<dbReference type="HOGENOM" id="CLU_031140_0_0_1"/>
<proteinExistence type="predicted"/>
<gene>
    <name evidence="2" type="ORF">JAAARDRAFT_180917</name>
</gene>
<dbReference type="InterPro" id="IPR007822">
    <property type="entry name" value="LANC-like"/>
</dbReference>
<dbReference type="AlphaFoldDB" id="A0A067PKZ4"/>
<dbReference type="Proteomes" id="UP000027265">
    <property type="component" value="Unassembled WGS sequence"/>
</dbReference>
<dbReference type="EMBL" id="KL197725">
    <property type="protein sequence ID" value="KDQ55459.1"/>
    <property type="molecule type" value="Genomic_DNA"/>
</dbReference>
<dbReference type="PANTHER" id="PTHR12736:SF7">
    <property type="entry name" value="LANC-LIKE PROTEIN 3"/>
    <property type="match status" value="1"/>
</dbReference>
<dbReference type="CDD" id="cd04794">
    <property type="entry name" value="euk_LANCL"/>
    <property type="match status" value="1"/>
</dbReference>
<dbReference type="InterPro" id="IPR012341">
    <property type="entry name" value="6hp_glycosidase-like_sf"/>
</dbReference>
<evidence type="ECO:0000313" key="3">
    <source>
        <dbReference type="Proteomes" id="UP000027265"/>
    </source>
</evidence>
<feature type="binding site" evidence="1">
    <location>
        <position position="380"/>
    </location>
    <ligand>
        <name>Zn(2+)</name>
        <dbReference type="ChEBI" id="CHEBI:29105"/>
    </ligand>
</feature>
<dbReference type="GO" id="GO:0005886">
    <property type="term" value="C:plasma membrane"/>
    <property type="evidence" value="ECO:0007669"/>
    <property type="project" value="TreeGrafter"/>
</dbReference>
<name>A0A067PKZ4_9AGAM</name>
<dbReference type="SUPFAM" id="SSF158745">
    <property type="entry name" value="LanC-like"/>
    <property type="match status" value="1"/>
</dbReference>
<keyword evidence="3" id="KW-1185">Reference proteome</keyword>
<dbReference type="GO" id="GO:0031179">
    <property type="term" value="P:peptide modification"/>
    <property type="evidence" value="ECO:0007669"/>
    <property type="project" value="InterPro"/>
</dbReference>
<dbReference type="GO" id="GO:0046872">
    <property type="term" value="F:metal ion binding"/>
    <property type="evidence" value="ECO:0007669"/>
    <property type="project" value="UniProtKB-KW"/>
</dbReference>
<dbReference type="PANTHER" id="PTHR12736">
    <property type="entry name" value="LANC-LIKE PROTEIN"/>
    <property type="match status" value="1"/>
</dbReference>
<dbReference type="GO" id="GO:0005975">
    <property type="term" value="P:carbohydrate metabolic process"/>
    <property type="evidence" value="ECO:0007669"/>
    <property type="project" value="InterPro"/>
</dbReference>
<organism evidence="2 3">
    <name type="scientific">Jaapia argillacea MUCL 33604</name>
    <dbReference type="NCBI Taxonomy" id="933084"/>
    <lineage>
        <taxon>Eukaryota</taxon>
        <taxon>Fungi</taxon>
        <taxon>Dikarya</taxon>
        <taxon>Basidiomycota</taxon>
        <taxon>Agaricomycotina</taxon>
        <taxon>Agaricomycetes</taxon>
        <taxon>Agaricomycetidae</taxon>
        <taxon>Jaapiales</taxon>
        <taxon>Jaapiaceae</taxon>
        <taxon>Jaapia</taxon>
    </lineage>
</organism>
<accession>A0A067PKZ4</accession>
<keyword evidence="1" id="KW-0479">Metal-binding</keyword>
<dbReference type="InParanoid" id="A0A067PKZ4"/>
<evidence type="ECO:0008006" key="4">
    <source>
        <dbReference type="Google" id="ProtNLM"/>
    </source>
</evidence>
<dbReference type="Gene3D" id="1.50.10.10">
    <property type="match status" value="1"/>
</dbReference>
<dbReference type="Pfam" id="PF05147">
    <property type="entry name" value="LANC_like"/>
    <property type="match status" value="1"/>
</dbReference>
<dbReference type="OrthoDB" id="10257263at2759"/>
<feature type="binding site" evidence="1">
    <location>
        <position position="325"/>
    </location>
    <ligand>
        <name>Zn(2+)</name>
        <dbReference type="ChEBI" id="CHEBI:29105"/>
    </ligand>
</feature>
<reference evidence="3" key="1">
    <citation type="journal article" date="2014" name="Proc. Natl. Acad. Sci. U.S.A.">
        <title>Extensive sampling of basidiomycete genomes demonstrates inadequacy of the white-rot/brown-rot paradigm for wood decay fungi.</title>
        <authorList>
            <person name="Riley R."/>
            <person name="Salamov A.A."/>
            <person name="Brown D.W."/>
            <person name="Nagy L.G."/>
            <person name="Floudas D."/>
            <person name="Held B.W."/>
            <person name="Levasseur A."/>
            <person name="Lombard V."/>
            <person name="Morin E."/>
            <person name="Otillar R."/>
            <person name="Lindquist E.A."/>
            <person name="Sun H."/>
            <person name="LaButti K.M."/>
            <person name="Schmutz J."/>
            <person name="Jabbour D."/>
            <person name="Luo H."/>
            <person name="Baker S.E."/>
            <person name="Pisabarro A.G."/>
            <person name="Walton J.D."/>
            <person name="Blanchette R.A."/>
            <person name="Henrissat B."/>
            <person name="Martin F."/>
            <person name="Cullen D."/>
            <person name="Hibbett D.S."/>
            <person name="Grigoriev I.V."/>
        </authorList>
    </citation>
    <scope>NUCLEOTIDE SEQUENCE [LARGE SCALE GENOMIC DNA]</scope>
    <source>
        <strain evidence="3">MUCL 33604</strain>
    </source>
</reference>
<evidence type="ECO:0000256" key="1">
    <source>
        <dbReference type="PIRSR" id="PIRSR607822-1"/>
    </source>
</evidence>
<sequence length="508" mass="56710">MSTATSRYIRFSERSSVDLIEAKRRIDDALIRNVRRVVRYTGNNASIYTGLGGIVLMHWNISTLNSQSLPPRDQMSKADRDLHTIIPHTLPTSGSRASFLLTSVGPATLVLLRNLSHIRRSPSSPTHHRPPHPDATLFATETWERCAGILEAALQLSGEEHGQPHLEDGCEVLSGRAGLLYSILVLREELTTFLSTPEGSSEPLVRAVQFLVSDTRLQALVDDIVRRGEIGAAKYAGDLATGEQAPALMWSWHGKRYIGAAHGVAGILQMLLSCPRHIIERHFTRIYTTVDWLMVLQDREGNWPAVAPRHPSRDHSDVDDMIQWCHGAPGLLFLLSTLLRRNSLQSSIPHPIHERMMPALTRAADRVYRHGFLQKGVGLCHGIAGNVFALLAVSDALHHVHSRPHEDHEQDPHAHFFPHPAHPGTHTFSELSERYLEKAVHLAELAVGYRELTKRGEMRTPDHPYSLYEGLAGMCCAWSAVLRALKQKEEERNRIMVVGMPGYTDILG</sequence>
<dbReference type="PRINTS" id="PR01950">
    <property type="entry name" value="LANCSUPER"/>
</dbReference>
<protein>
    <recommendedName>
        <fullName evidence="4">Lanthionine synthetase C-like protein</fullName>
    </recommendedName>
</protein>
<feature type="binding site" evidence="1">
    <location>
        <position position="381"/>
    </location>
    <ligand>
        <name>Zn(2+)</name>
        <dbReference type="ChEBI" id="CHEBI:29105"/>
    </ligand>
</feature>
<evidence type="ECO:0000313" key="2">
    <source>
        <dbReference type="EMBL" id="KDQ55459.1"/>
    </source>
</evidence>
<dbReference type="SMART" id="SM01260">
    <property type="entry name" value="LANC_like"/>
    <property type="match status" value="1"/>
</dbReference>
<keyword evidence="1" id="KW-0862">Zinc</keyword>